<dbReference type="InterPro" id="IPR036928">
    <property type="entry name" value="AS_sf"/>
</dbReference>
<dbReference type="RefSeq" id="WP_119115655.1">
    <property type="nucleotide sequence ID" value="NZ_QWVS01000003.1"/>
</dbReference>
<gene>
    <name evidence="3" type="primary">gatA</name>
    <name evidence="3" type="ORF">D1953_02835</name>
</gene>
<dbReference type="EMBL" id="QWVS01000003">
    <property type="protein sequence ID" value="RID88667.1"/>
    <property type="molecule type" value="Genomic_DNA"/>
</dbReference>
<dbReference type="PANTHER" id="PTHR11895">
    <property type="entry name" value="TRANSAMIDASE"/>
    <property type="match status" value="1"/>
</dbReference>
<protein>
    <submittedName>
        <fullName evidence="3">Asp-tRNA(Asn)/Glu-tRNA(Gln) amidotransferase subunit GatA</fullName>
    </submittedName>
</protein>
<evidence type="ECO:0000313" key="4">
    <source>
        <dbReference type="Proteomes" id="UP000266016"/>
    </source>
</evidence>
<evidence type="ECO:0000256" key="1">
    <source>
        <dbReference type="ARBA" id="ARBA00009199"/>
    </source>
</evidence>
<keyword evidence="3" id="KW-0808">Transferase</keyword>
<accession>A0A398BFV6</accession>
<dbReference type="InterPro" id="IPR000120">
    <property type="entry name" value="Amidase"/>
</dbReference>
<dbReference type="InterPro" id="IPR020556">
    <property type="entry name" value="Amidase_CS"/>
</dbReference>
<name>A0A398BFV6_9BACI</name>
<keyword evidence="4" id="KW-1185">Reference proteome</keyword>
<dbReference type="SUPFAM" id="SSF75304">
    <property type="entry name" value="Amidase signature (AS) enzymes"/>
    <property type="match status" value="1"/>
</dbReference>
<dbReference type="Proteomes" id="UP000266016">
    <property type="component" value="Unassembled WGS sequence"/>
</dbReference>
<dbReference type="InterPro" id="IPR023631">
    <property type="entry name" value="Amidase_dom"/>
</dbReference>
<dbReference type="PROSITE" id="PS00571">
    <property type="entry name" value="AMIDASES"/>
    <property type="match status" value="1"/>
</dbReference>
<dbReference type="PANTHER" id="PTHR11895:SF7">
    <property type="entry name" value="GLUTAMYL-TRNA(GLN) AMIDOTRANSFERASE SUBUNIT A, MITOCHONDRIAL"/>
    <property type="match status" value="1"/>
</dbReference>
<feature type="domain" description="Amidase" evidence="2">
    <location>
        <begin position="25"/>
        <end position="439"/>
    </location>
</feature>
<sequence>MNELFFSDIQSIASLLEKKEISSVELTQQLLKRIDDLEPSLNAYITVLYDDAIKQAESMEAELLSGNIRSPLHGVPIAIKDIFEIKGSKTTSGSKIFEHYISNRDADVIKLLKDAGAVIIGQTNLHEFAMGATTENPHYGPTRNPWNLKKIPGGSSGGSAAAVAAGMAFGAIGTDTGGSIRLPAALCGIVGLKPTYDLVSTKGCTPLSWTLDHIGPMTRTVADSRIMLKVMADPLKTNLLNLEIKRENLNGIRIGICQKYFFENMDQEMKRIVNRSLIRLKELGAEVIEIPLTGIENALEAQKIILKSESYTFHEPTFTEHPEMYGKDTQFRLNSGRDVSASQYINACHQRESFIRSVLDAMNEYKCDVLFSPTNCIPAYDIGSVPPEEAINNIFQLGRTPIGNLLGLPAITIPCGFTDEKMPVGFQLISKHYEEGLLLNIGEVYEKSEEWASYLEKNDAYQVEKAMNVES</sequence>
<comment type="caution">
    <text evidence="3">The sequence shown here is derived from an EMBL/GenBank/DDBJ whole genome shotgun (WGS) entry which is preliminary data.</text>
</comment>
<dbReference type="Gene3D" id="3.90.1300.10">
    <property type="entry name" value="Amidase signature (AS) domain"/>
    <property type="match status" value="1"/>
</dbReference>
<proteinExistence type="inferred from homology"/>
<dbReference type="AlphaFoldDB" id="A0A398BFV6"/>
<evidence type="ECO:0000259" key="2">
    <source>
        <dbReference type="Pfam" id="PF01425"/>
    </source>
</evidence>
<dbReference type="Pfam" id="PF01425">
    <property type="entry name" value="Amidase"/>
    <property type="match status" value="1"/>
</dbReference>
<dbReference type="GO" id="GO:0016740">
    <property type="term" value="F:transferase activity"/>
    <property type="evidence" value="ECO:0007669"/>
    <property type="project" value="UniProtKB-KW"/>
</dbReference>
<evidence type="ECO:0000313" key="3">
    <source>
        <dbReference type="EMBL" id="RID88667.1"/>
    </source>
</evidence>
<reference evidence="3 4" key="1">
    <citation type="submission" date="2018-08" db="EMBL/GenBank/DDBJ databases">
        <title>Bacillus jemisoniae sp. nov., Bacillus chryseoplanitiae sp. nov., Bacillus resnikiae sp. nov., and Bacillus frankliniae sp. nov., isolated from Viking spacecraft and associated surfaces.</title>
        <authorList>
            <person name="Seuylemezian A."/>
            <person name="Vaishampayan P."/>
        </authorList>
    </citation>
    <scope>NUCLEOTIDE SEQUENCE [LARGE SCALE GENOMIC DNA]</scope>
    <source>
        <strain evidence="3 4">MA001</strain>
    </source>
</reference>
<organism evidence="3 4">
    <name type="scientific">Peribacillus asahii</name>
    <dbReference type="NCBI Taxonomy" id="228899"/>
    <lineage>
        <taxon>Bacteria</taxon>
        <taxon>Bacillati</taxon>
        <taxon>Bacillota</taxon>
        <taxon>Bacilli</taxon>
        <taxon>Bacillales</taxon>
        <taxon>Bacillaceae</taxon>
        <taxon>Peribacillus</taxon>
    </lineage>
</organism>
<comment type="similarity">
    <text evidence="1">Belongs to the amidase family.</text>
</comment>